<proteinExistence type="predicted"/>
<dbReference type="EMBL" id="MN585993">
    <property type="protein sequence ID" value="QGJ90123.1"/>
    <property type="molecule type" value="Genomic_DNA"/>
</dbReference>
<gene>
    <name evidence="1" type="primary">85</name>
    <name evidence="1" type="ORF">PBI_INDLULAMITHI_85</name>
</gene>
<accession>A0A649VEB5</accession>
<protein>
    <submittedName>
        <fullName evidence="1">Uncharacterized protein</fullName>
    </submittedName>
</protein>
<dbReference type="GeneID" id="55624522"/>
<evidence type="ECO:0000313" key="1">
    <source>
        <dbReference type="EMBL" id="QGJ90123.1"/>
    </source>
</evidence>
<sequence>MAIRVQCDNCEKILRNEPDDTGAEPEAHYVLALTASKGDKTIHPLQMDLCPRCAKRYFKVLKDPV</sequence>
<keyword evidence="2" id="KW-1185">Reference proteome</keyword>
<dbReference type="Proteomes" id="UP000423609">
    <property type="component" value="Segment"/>
</dbReference>
<name>A0A649VEB5_9CAUD</name>
<dbReference type="KEGG" id="vg:55624522"/>
<dbReference type="RefSeq" id="YP_009853836.1">
    <property type="nucleotide sequence ID" value="NC_048824.1"/>
</dbReference>
<reference evidence="1 2" key="1">
    <citation type="submission" date="2019-10" db="EMBL/GenBank/DDBJ databases">
        <authorList>
            <person name="Garlena R.A."/>
            <person name="Russell D.A."/>
            <person name="Pope W.H."/>
            <person name="Jacobs-Sera D."/>
            <person name="Hatfull G.F."/>
        </authorList>
    </citation>
    <scope>NUCLEOTIDE SEQUENCE [LARGE SCALE GENOMIC DNA]</scope>
</reference>
<evidence type="ECO:0000313" key="2">
    <source>
        <dbReference type="Proteomes" id="UP000423609"/>
    </source>
</evidence>
<organism evidence="1 2">
    <name type="scientific">Mycobacterium phage Indlulamithi</name>
    <dbReference type="NCBI Taxonomy" id="2656582"/>
    <lineage>
        <taxon>Viruses</taxon>
        <taxon>Duplodnaviria</taxon>
        <taxon>Heunggongvirae</taxon>
        <taxon>Uroviricota</taxon>
        <taxon>Caudoviricetes</taxon>
        <taxon>Indlulamithivirus</taxon>
        <taxon>Indlulamithivirus indlulamithi</taxon>
    </lineage>
</organism>